<protein>
    <submittedName>
        <fullName evidence="2">Uncharacterized protein</fullName>
    </submittedName>
</protein>
<feature type="signal peptide" evidence="1">
    <location>
        <begin position="1"/>
        <end position="27"/>
    </location>
</feature>
<proteinExistence type="predicted"/>
<gene>
    <name evidence="2" type="ORF">V1264_007551</name>
</gene>
<dbReference type="AlphaFoldDB" id="A0AAN9AV86"/>
<name>A0AAN9AV86_9CAEN</name>
<evidence type="ECO:0000256" key="1">
    <source>
        <dbReference type="SAM" id="SignalP"/>
    </source>
</evidence>
<evidence type="ECO:0000313" key="3">
    <source>
        <dbReference type="Proteomes" id="UP001374579"/>
    </source>
</evidence>
<evidence type="ECO:0000313" key="2">
    <source>
        <dbReference type="EMBL" id="KAK7093866.1"/>
    </source>
</evidence>
<organism evidence="2 3">
    <name type="scientific">Littorina saxatilis</name>
    <dbReference type="NCBI Taxonomy" id="31220"/>
    <lineage>
        <taxon>Eukaryota</taxon>
        <taxon>Metazoa</taxon>
        <taxon>Spiralia</taxon>
        <taxon>Lophotrochozoa</taxon>
        <taxon>Mollusca</taxon>
        <taxon>Gastropoda</taxon>
        <taxon>Caenogastropoda</taxon>
        <taxon>Littorinimorpha</taxon>
        <taxon>Littorinoidea</taxon>
        <taxon>Littorinidae</taxon>
        <taxon>Littorina</taxon>
    </lineage>
</organism>
<feature type="chain" id="PRO_5042930436" evidence="1">
    <location>
        <begin position="28"/>
        <end position="467"/>
    </location>
</feature>
<sequence length="467" mass="49410">MARASFPLTFLLMVVCGVTVNIKTTAAAKITDCSNKKYIDGVDDVTVTCEPSIASATIEWVLSPTGGPESTLATCNGVTNCANNGRAKFTNDGTRSILTYSKVTKAEGGTIKCKEGSEVVECTVEVIYVKASCGEKEEDSAFTVTCDTSPETQSSVKIERSQSNTNEEVNCTAAGSCYASGINDVTVERTDEKMTYKIKHVTRAMHGDRMTCTFTYNGQDEKDSCPVKVYHAANITNCQLAINSNEWKGTLSCDFSQWWAGSGEYEYAITRTGGGNAIVARSPVPAGELVSYTDNGKAFKRGRLSKTFDLPADGSNTYILTLYPGGEEGGQTSPSGGVTIKTPSTPTLTCASKVSAANVTVTTCSCEIADIGKPEGRLAFKVGTTVVHRGIYGDKKVDFPTATYTCGGMGTVQTTCYVDWVETKDAPGAAKTVSCKPSSSAYGISGKWSTVAGGLLMVLLLLSQKTS</sequence>
<keyword evidence="1" id="KW-0732">Signal</keyword>
<dbReference type="Proteomes" id="UP001374579">
    <property type="component" value="Unassembled WGS sequence"/>
</dbReference>
<dbReference type="SUPFAM" id="SSF48726">
    <property type="entry name" value="Immunoglobulin"/>
    <property type="match status" value="1"/>
</dbReference>
<dbReference type="InterPro" id="IPR036179">
    <property type="entry name" value="Ig-like_dom_sf"/>
</dbReference>
<reference evidence="2 3" key="1">
    <citation type="submission" date="2024-02" db="EMBL/GenBank/DDBJ databases">
        <title>Chromosome-scale genome assembly of the rough periwinkle Littorina saxatilis.</title>
        <authorList>
            <person name="De Jode A."/>
            <person name="Faria R."/>
            <person name="Formenti G."/>
            <person name="Sims Y."/>
            <person name="Smith T.P."/>
            <person name="Tracey A."/>
            <person name="Wood J.M.D."/>
            <person name="Zagrodzka Z.B."/>
            <person name="Johannesson K."/>
            <person name="Butlin R.K."/>
            <person name="Leder E.H."/>
        </authorList>
    </citation>
    <scope>NUCLEOTIDE SEQUENCE [LARGE SCALE GENOMIC DNA]</scope>
    <source>
        <strain evidence="2">Snail1</strain>
        <tissue evidence="2">Muscle</tissue>
    </source>
</reference>
<dbReference type="EMBL" id="JBAMIC010000019">
    <property type="protein sequence ID" value="KAK7093866.1"/>
    <property type="molecule type" value="Genomic_DNA"/>
</dbReference>
<comment type="caution">
    <text evidence="2">The sequence shown here is derived from an EMBL/GenBank/DDBJ whole genome shotgun (WGS) entry which is preliminary data.</text>
</comment>
<keyword evidence="3" id="KW-1185">Reference proteome</keyword>
<accession>A0AAN9AV86</accession>